<dbReference type="OrthoDB" id="514080at2"/>
<dbReference type="Proteomes" id="UP000053372">
    <property type="component" value="Unassembled WGS sequence"/>
</dbReference>
<dbReference type="AlphaFoldDB" id="A0A0V7ZYA2"/>
<feature type="region of interest" description="Disordered" evidence="1">
    <location>
        <begin position="109"/>
        <end position="128"/>
    </location>
</feature>
<reference evidence="2 3" key="1">
    <citation type="journal article" date="2015" name="Genome Announc.">
        <title>Draft Genome of the Euendolithic (true boring) Cyanobacterium Mastigocoleus testarum strain BC008.</title>
        <authorList>
            <person name="Guida B.S."/>
            <person name="Garcia-Pichel F."/>
        </authorList>
    </citation>
    <scope>NUCLEOTIDE SEQUENCE [LARGE SCALE GENOMIC DNA]</scope>
    <source>
        <strain evidence="2 3">BC008</strain>
    </source>
</reference>
<gene>
    <name evidence="2" type="ORF">BC008_35485</name>
</gene>
<dbReference type="RefSeq" id="WP_027847099.1">
    <property type="nucleotide sequence ID" value="NZ_LMTZ01000024.1"/>
</dbReference>
<feature type="compositionally biased region" description="Basic and acidic residues" evidence="1">
    <location>
        <begin position="111"/>
        <end position="128"/>
    </location>
</feature>
<comment type="caution">
    <text evidence="2">The sequence shown here is derived from an EMBL/GenBank/DDBJ whole genome shotgun (WGS) entry which is preliminary data.</text>
</comment>
<name>A0A0V7ZYA2_9CYAN</name>
<evidence type="ECO:0000313" key="3">
    <source>
        <dbReference type="Proteomes" id="UP000053372"/>
    </source>
</evidence>
<evidence type="ECO:0000313" key="2">
    <source>
        <dbReference type="EMBL" id="KST69426.1"/>
    </source>
</evidence>
<accession>A0A0V7ZYA2</accession>
<evidence type="ECO:0000256" key="1">
    <source>
        <dbReference type="SAM" id="MobiDB-lite"/>
    </source>
</evidence>
<sequence>MLNQLQQVTLISFLRALVELDSPLPAQLQREINEVAKMYQTQPDKAINYLIKLAESDVIKEPYQQARINIQKNYEIQERNKFDKPSQQKAPAVPPERIANIAIAIFQAPDSSKEAKNHKSEIMPQDRV</sequence>
<keyword evidence="3" id="KW-1185">Reference proteome</keyword>
<protein>
    <submittedName>
        <fullName evidence="2">Uncharacterized protein</fullName>
    </submittedName>
</protein>
<organism evidence="2 3">
    <name type="scientific">Mastigocoleus testarum BC008</name>
    <dbReference type="NCBI Taxonomy" id="371196"/>
    <lineage>
        <taxon>Bacteria</taxon>
        <taxon>Bacillati</taxon>
        <taxon>Cyanobacteriota</taxon>
        <taxon>Cyanophyceae</taxon>
        <taxon>Nostocales</taxon>
        <taxon>Hapalosiphonaceae</taxon>
        <taxon>Mastigocoleus</taxon>
    </lineage>
</organism>
<proteinExistence type="predicted"/>
<dbReference type="EMBL" id="LMTZ01000024">
    <property type="protein sequence ID" value="KST69426.1"/>
    <property type="molecule type" value="Genomic_DNA"/>
</dbReference>